<dbReference type="Pfam" id="PF00011">
    <property type="entry name" value="HSP20"/>
    <property type="match status" value="1"/>
</dbReference>
<gene>
    <name evidence="6" type="ORF">CL3153Contig1_01</name>
</gene>
<evidence type="ECO:0000256" key="1">
    <source>
        <dbReference type="ARBA" id="ARBA00022946"/>
    </source>
</evidence>
<keyword evidence="2" id="KW-0346">Stress response</keyword>
<dbReference type="AlphaFoldDB" id="H9WGX8"/>
<comment type="similarity">
    <text evidence="3 4">Belongs to the small heat shock protein (HSP20) family.</text>
</comment>
<dbReference type="PANTHER" id="PTHR46991">
    <property type="entry name" value="23.5 KDA HEAT SHOCK PROTEIN, MITOCHONDRIAL"/>
    <property type="match status" value="1"/>
</dbReference>
<evidence type="ECO:0000313" key="6">
    <source>
        <dbReference type="EMBL" id="AFG61271.1"/>
    </source>
</evidence>
<evidence type="ECO:0000256" key="4">
    <source>
        <dbReference type="RuleBase" id="RU003616"/>
    </source>
</evidence>
<feature type="non-terminal residue" evidence="6">
    <location>
        <position position="77"/>
    </location>
</feature>
<evidence type="ECO:0000259" key="5">
    <source>
        <dbReference type="PROSITE" id="PS01031"/>
    </source>
</evidence>
<accession>H9WGX8</accession>
<dbReference type="PANTHER" id="PTHR46991:SF11">
    <property type="entry name" value="SMALL HEAT SHOCK PROTEIN HSPF"/>
    <property type="match status" value="1"/>
</dbReference>
<dbReference type="CDD" id="cd06464">
    <property type="entry name" value="ACD_sHsps-like"/>
    <property type="match status" value="1"/>
</dbReference>
<sequence length="77" mass="8423">LFDNPFLSSFRGTGDAVRGGSRKPWDATEDKDALYVRVDMPGLGKEDVNIYAEDNALLIKGESLPDAEFDGSGHKYS</sequence>
<dbReference type="InterPro" id="IPR008978">
    <property type="entry name" value="HSP20-like_chaperone"/>
</dbReference>
<evidence type="ECO:0000256" key="2">
    <source>
        <dbReference type="ARBA" id="ARBA00023016"/>
    </source>
</evidence>
<dbReference type="InterPro" id="IPR044656">
    <property type="entry name" value="HSP14.7/HSP23.5/HSP23.6-like"/>
</dbReference>
<protein>
    <recommendedName>
        <fullName evidence="5">SHSP domain-containing protein</fullName>
    </recommendedName>
</protein>
<name>H9WGX8_PINTA</name>
<dbReference type="Gene3D" id="2.60.40.790">
    <property type="match status" value="1"/>
</dbReference>
<evidence type="ECO:0000256" key="3">
    <source>
        <dbReference type="PROSITE-ProRule" id="PRU00285"/>
    </source>
</evidence>
<dbReference type="InterPro" id="IPR002068">
    <property type="entry name" value="A-crystallin/Hsp20_dom"/>
</dbReference>
<feature type="domain" description="SHSP" evidence="5">
    <location>
        <begin position="16"/>
        <end position="77"/>
    </location>
</feature>
<keyword evidence="1" id="KW-0809">Transit peptide</keyword>
<feature type="non-terminal residue" evidence="6">
    <location>
        <position position="1"/>
    </location>
</feature>
<reference evidence="6" key="1">
    <citation type="submission" date="2008-08" db="EMBL/GenBank/DDBJ databases">
        <title>Nucleotide Diversity and Divergence in the Loblolly Pine Gene Space.</title>
        <authorList>
            <person name="Neale D.B."/>
            <person name="Wegrzyn J.L."/>
            <person name="Lee J.M."/>
            <person name="Eckert A.J."/>
            <person name="Liechty J.D."/>
            <person name="Stevens K.A."/>
            <person name="Langley C.H."/>
        </authorList>
    </citation>
    <scope>NUCLEOTIDE SEQUENCE</scope>
    <source>
        <strain evidence="6">6834</strain>
        <tissue evidence="6">Megagametophyte</tissue>
    </source>
</reference>
<dbReference type="PROSITE" id="PS01031">
    <property type="entry name" value="SHSP"/>
    <property type="match status" value="1"/>
</dbReference>
<proteinExistence type="inferred from homology"/>
<dbReference type="SUPFAM" id="SSF49764">
    <property type="entry name" value="HSP20-like chaperones"/>
    <property type="match status" value="1"/>
</dbReference>
<dbReference type="EMBL" id="FJ135640">
    <property type="protein sequence ID" value="AFG61271.1"/>
    <property type="molecule type" value="Genomic_DNA"/>
</dbReference>
<organism evidence="6">
    <name type="scientific">Pinus taeda</name>
    <name type="common">Loblolly pine</name>
    <dbReference type="NCBI Taxonomy" id="3352"/>
    <lineage>
        <taxon>Eukaryota</taxon>
        <taxon>Viridiplantae</taxon>
        <taxon>Streptophyta</taxon>
        <taxon>Embryophyta</taxon>
        <taxon>Tracheophyta</taxon>
        <taxon>Spermatophyta</taxon>
        <taxon>Pinopsida</taxon>
        <taxon>Pinidae</taxon>
        <taxon>Conifers I</taxon>
        <taxon>Pinales</taxon>
        <taxon>Pinaceae</taxon>
        <taxon>Pinus</taxon>
        <taxon>Pinus subgen. Pinus</taxon>
    </lineage>
</organism>